<proteinExistence type="evidence at transcript level"/>
<keyword evidence="1" id="KW-0732">Signal</keyword>
<name>A0A0K8R7D5_IXORI</name>
<dbReference type="EMBL" id="GADI01007035">
    <property type="protein sequence ID" value="JAA66773.1"/>
    <property type="molecule type" value="mRNA"/>
</dbReference>
<evidence type="ECO:0000256" key="1">
    <source>
        <dbReference type="SAM" id="SignalP"/>
    </source>
</evidence>
<sequence>MNPLCWSTCLWLWFMCTGVECLPKLHLSSRDQYDEETTITIQFYIDKSVTANERKRKELFGKGHLAGNDRPPKSRLF</sequence>
<feature type="chain" id="PRO_5005516114" evidence="1">
    <location>
        <begin position="22"/>
        <end position="77"/>
    </location>
</feature>
<reference evidence="2" key="1">
    <citation type="submission" date="2012-12" db="EMBL/GenBank/DDBJ databases">
        <title>Identification and characterization of a phenylalanine ammonia-lyase gene family in Isatis indigotica Fort.</title>
        <authorList>
            <person name="Liu Q."/>
            <person name="Chen J."/>
            <person name="Zhou X."/>
            <person name="Di P."/>
            <person name="Xiao Y."/>
            <person name="Xuan H."/>
            <person name="Zhang L."/>
            <person name="Chen W."/>
        </authorList>
    </citation>
    <scope>NUCLEOTIDE SEQUENCE</scope>
    <source>
        <tissue evidence="2">Salivary gland</tissue>
    </source>
</reference>
<protein>
    <submittedName>
        <fullName evidence="2">Putative secreted protein</fullName>
    </submittedName>
</protein>
<evidence type="ECO:0000313" key="2">
    <source>
        <dbReference type="EMBL" id="JAA66773.1"/>
    </source>
</evidence>
<accession>A0A0K8R7D5</accession>
<dbReference type="AlphaFoldDB" id="A0A0K8R7D5"/>
<feature type="signal peptide" evidence="1">
    <location>
        <begin position="1"/>
        <end position="21"/>
    </location>
</feature>
<organism evidence="2">
    <name type="scientific">Ixodes ricinus</name>
    <name type="common">Common tick</name>
    <name type="synonym">Acarus ricinus</name>
    <dbReference type="NCBI Taxonomy" id="34613"/>
    <lineage>
        <taxon>Eukaryota</taxon>
        <taxon>Metazoa</taxon>
        <taxon>Ecdysozoa</taxon>
        <taxon>Arthropoda</taxon>
        <taxon>Chelicerata</taxon>
        <taxon>Arachnida</taxon>
        <taxon>Acari</taxon>
        <taxon>Parasitiformes</taxon>
        <taxon>Ixodida</taxon>
        <taxon>Ixodoidea</taxon>
        <taxon>Ixodidae</taxon>
        <taxon>Ixodinae</taxon>
        <taxon>Ixodes</taxon>
    </lineage>
</organism>